<organism evidence="2 3">
    <name type="scientific">Volvox reticuliferus</name>
    <dbReference type="NCBI Taxonomy" id="1737510"/>
    <lineage>
        <taxon>Eukaryota</taxon>
        <taxon>Viridiplantae</taxon>
        <taxon>Chlorophyta</taxon>
        <taxon>core chlorophytes</taxon>
        <taxon>Chlorophyceae</taxon>
        <taxon>CS clade</taxon>
        <taxon>Chlamydomonadales</taxon>
        <taxon>Volvocaceae</taxon>
        <taxon>Volvox</taxon>
    </lineage>
</organism>
<dbReference type="PANTHER" id="PTHR33104">
    <property type="entry name" value="SI:DKEY-29D5.2"/>
    <property type="match status" value="1"/>
</dbReference>
<proteinExistence type="predicted"/>
<name>A0A8J4G8X5_9CHLO</name>
<dbReference type="AlphaFoldDB" id="A0A8J4G8X5"/>
<accession>A0A8J4G8X5</accession>
<dbReference type="EMBL" id="BNCQ01000011">
    <property type="protein sequence ID" value="GIM02344.1"/>
    <property type="molecule type" value="Genomic_DNA"/>
</dbReference>
<dbReference type="Proteomes" id="UP000722791">
    <property type="component" value="Unassembled WGS sequence"/>
</dbReference>
<sequence length="578" mass="60381">MPVSKLLRGIRGVTAETKYAFLRRWGRKAGALIPVLVERGMTTSNLMGQAGDPAVAGPSNPGRGGLTTEAGAALPFSSWKEVLCNGGKFDPAYKTWCVVNGKCLCGGNCHRAREVLRFDDSLPLINWAHGDYSADTQQSEKLSAWGSRVDSSYAEGLQKDAGSDAYDDFSAADDEPEPEPGPELSLTHTVRKGYLCHVAASGDSRSHLLCSTARVLQQLAESRAVVCPQCASPSPEGGRICPVTLITWNQPICVDVPVCWCPPCGAPHNVRPTELDCLPDSKTGWDLHLRRDGQHVLWWHQPLLQMFDLVSYKSKHLSADAFCSALLDNWEQNGISHPASVYATTLRQRLRQAFLLFMDCQGLVEDYPEGALSDWPRGALNGCPCCGDARTCSRAAVTGDGVATAVQAPSDGAEGPGDANVAATAAGLDPGGEFAGVAAESHDGGNPSGLTVAVQAPSDGAGGPGDADSASAAGGLEPGGERAAVEDRHSGASGRVPSANTEGPEMATVSSGTAAIGIAALAAEWLLRDICGPEAAGPGPSTLHSVHFDACVLQAKLAGPQGLLLQLHTAWMASLLFT</sequence>
<feature type="compositionally biased region" description="Acidic residues" evidence="1">
    <location>
        <begin position="165"/>
        <end position="180"/>
    </location>
</feature>
<evidence type="ECO:0000313" key="3">
    <source>
        <dbReference type="Proteomes" id="UP000722791"/>
    </source>
</evidence>
<feature type="compositionally biased region" description="Low complexity" evidence="1">
    <location>
        <begin position="466"/>
        <end position="475"/>
    </location>
</feature>
<evidence type="ECO:0000313" key="2">
    <source>
        <dbReference type="EMBL" id="GIM02344.1"/>
    </source>
</evidence>
<reference evidence="2" key="1">
    <citation type="journal article" date="2021" name="Proc. Natl. Acad. Sci. U.S.A.">
        <title>Three genomes in the algal genus Volvox reveal the fate of a haploid sex-determining region after a transition to homothallism.</title>
        <authorList>
            <person name="Yamamoto K."/>
            <person name="Hamaji T."/>
            <person name="Kawai-Toyooka H."/>
            <person name="Matsuzaki R."/>
            <person name="Takahashi F."/>
            <person name="Nishimura Y."/>
            <person name="Kawachi M."/>
            <person name="Noguchi H."/>
            <person name="Minakuchi Y."/>
            <person name="Umen J.G."/>
            <person name="Toyoda A."/>
            <person name="Nozaki H."/>
        </authorList>
    </citation>
    <scope>NUCLEOTIDE SEQUENCE</scope>
    <source>
        <strain evidence="2">NIES-3785</strain>
    </source>
</reference>
<comment type="caution">
    <text evidence="2">The sequence shown here is derived from an EMBL/GenBank/DDBJ whole genome shotgun (WGS) entry which is preliminary data.</text>
</comment>
<protein>
    <submittedName>
        <fullName evidence="2">Uncharacterized protein</fullName>
    </submittedName>
</protein>
<dbReference type="PANTHER" id="PTHR33104:SF2">
    <property type="entry name" value="CXC3 LIKE CYSTEINE CLUSTER DOMAIN-CONTAINING PROTEIN"/>
    <property type="match status" value="1"/>
</dbReference>
<feature type="compositionally biased region" description="Basic and acidic residues" evidence="1">
    <location>
        <begin position="479"/>
        <end position="490"/>
    </location>
</feature>
<gene>
    <name evidence="2" type="ORF">Vretimale_7226</name>
</gene>
<evidence type="ECO:0000256" key="1">
    <source>
        <dbReference type="SAM" id="MobiDB-lite"/>
    </source>
</evidence>
<feature type="region of interest" description="Disordered" evidence="1">
    <location>
        <begin position="441"/>
        <end position="506"/>
    </location>
</feature>
<feature type="region of interest" description="Disordered" evidence="1">
    <location>
        <begin position="164"/>
        <end position="184"/>
    </location>
</feature>